<evidence type="ECO:0000313" key="4">
    <source>
        <dbReference type="Proteomes" id="UP001066276"/>
    </source>
</evidence>
<feature type="non-terminal residue" evidence="3">
    <location>
        <position position="84"/>
    </location>
</feature>
<organism evidence="3 4">
    <name type="scientific">Pleurodeles waltl</name>
    <name type="common">Iberian ribbed newt</name>
    <dbReference type="NCBI Taxonomy" id="8319"/>
    <lineage>
        <taxon>Eukaryota</taxon>
        <taxon>Metazoa</taxon>
        <taxon>Chordata</taxon>
        <taxon>Craniata</taxon>
        <taxon>Vertebrata</taxon>
        <taxon>Euteleostomi</taxon>
        <taxon>Amphibia</taxon>
        <taxon>Batrachia</taxon>
        <taxon>Caudata</taxon>
        <taxon>Salamandroidea</taxon>
        <taxon>Salamandridae</taxon>
        <taxon>Pleurodelinae</taxon>
        <taxon>Pleurodeles</taxon>
    </lineage>
</organism>
<reference evidence="3" key="1">
    <citation type="journal article" date="2022" name="bioRxiv">
        <title>Sequencing and chromosome-scale assembly of the giantPleurodeles waltlgenome.</title>
        <authorList>
            <person name="Brown T."/>
            <person name="Elewa A."/>
            <person name="Iarovenko S."/>
            <person name="Subramanian E."/>
            <person name="Araus A.J."/>
            <person name="Petzold A."/>
            <person name="Susuki M."/>
            <person name="Suzuki K.-i.T."/>
            <person name="Hayashi T."/>
            <person name="Toyoda A."/>
            <person name="Oliveira C."/>
            <person name="Osipova E."/>
            <person name="Leigh N.D."/>
            <person name="Simon A."/>
            <person name="Yun M.H."/>
        </authorList>
    </citation>
    <scope>NUCLEOTIDE SEQUENCE</scope>
    <source>
        <strain evidence="3">20211129_DDA</strain>
        <tissue evidence="3">Liver</tissue>
    </source>
</reference>
<proteinExistence type="predicted"/>
<evidence type="ECO:0000256" key="2">
    <source>
        <dbReference type="SAM" id="Phobius"/>
    </source>
</evidence>
<accession>A0AAV7QYL6</accession>
<keyword evidence="2" id="KW-1133">Transmembrane helix</keyword>
<dbReference type="Proteomes" id="UP001066276">
    <property type="component" value="Chromosome 6"/>
</dbReference>
<feature type="transmembrane region" description="Helical" evidence="2">
    <location>
        <begin position="61"/>
        <end position="80"/>
    </location>
</feature>
<sequence>ARQKNPPKTREPGERNGSPRVYPSSASHSMGFHNIPCTVPSASQNRKGDFSAPECTGLWEWLSLFFCVFCSLHCSLAVLLEKYR</sequence>
<gene>
    <name evidence="3" type="ORF">NDU88_011233</name>
</gene>
<keyword evidence="2" id="KW-0472">Membrane</keyword>
<keyword evidence="4" id="KW-1185">Reference proteome</keyword>
<comment type="caution">
    <text evidence="3">The sequence shown here is derived from an EMBL/GenBank/DDBJ whole genome shotgun (WGS) entry which is preliminary data.</text>
</comment>
<evidence type="ECO:0000256" key="1">
    <source>
        <dbReference type="SAM" id="MobiDB-lite"/>
    </source>
</evidence>
<dbReference type="EMBL" id="JANPWB010000010">
    <property type="protein sequence ID" value="KAJ1144939.1"/>
    <property type="molecule type" value="Genomic_DNA"/>
</dbReference>
<feature type="region of interest" description="Disordered" evidence="1">
    <location>
        <begin position="1"/>
        <end position="29"/>
    </location>
</feature>
<dbReference type="AlphaFoldDB" id="A0AAV7QYL6"/>
<feature type="non-terminal residue" evidence="3">
    <location>
        <position position="1"/>
    </location>
</feature>
<name>A0AAV7QYL6_PLEWA</name>
<protein>
    <submittedName>
        <fullName evidence="3">Uncharacterized protein</fullName>
    </submittedName>
</protein>
<keyword evidence="2" id="KW-0812">Transmembrane</keyword>
<evidence type="ECO:0000313" key="3">
    <source>
        <dbReference type="EMBL" id="KAJ1144939.1"/>
    </source>
</evidence>